<dbReference type="PANTHER" id="PTHR33408">
    <property type="entry name" value="TRANSPOSASE"/>
    <property type="match status" value="1"/>
</dbReference>
<protein>
    <submittedName>
        <fullName evidence="2">ISCpe5, transposase</fullName>
    </submittedName>
</protein>
<dbReference type="GO" id="GO:0003677">
    <property type="term" value="F:DNA binding"/>
    <property type="evidence" value="ECO:0007669"/>
    <property type="project" value="InterPro"/>
</dbReference>
<name>K1UNM7_9ZZZZ</name>
<dbReference type="Pfam" id="PF01609">
    <property type="entry name" value="DDE_Tnp_1"/>
    <property type="match status" value="1"/>
</dbReference>
<dbReference type="AlphaFoldDB" id="K1UNM7"/>
<organism evidence="2">
    <name type="scientific">human gut metagenome</name>
    <dbReference type="NCBI Taxonomy" id="408170"/>
    <lineage>
        <taxon>unclassified sequences</taxon>
        <taxon>metagenomes</taxon>
        <taxon>organismal metagenomes</taxon>
    </lineage>
</organism>
<comment type="caution">
    <text evidence="2">The sequence shown here is derived from an EMBL/GenBank/DDBJ whole genome shotgun (WGS) entry which is preliminary data.</text>
</comment>
<dbReference type="InterPro" id="IPR002559">
    <property type="entry name" value="Transposase_11"/>
</dbReference>
<sequence>MEVKKGRGHHKPEIVRERDELVLLYRRWMEYNRKKAICGENRNSYSKTDTDATFMHMKDDHMRNGQLKPGYNVQFAVNSGFITGIGVFSNRTDFGTLIPFLTYLCHKHGKSYRNVVADSGYESLANYRWLFENGQTAFIKPANYESGKKRSSKSQVGRMENMGYYEPDDCFICKNGRHLDLSSHY</sequence>
<feature type="non-terminal residue" evidence="2">
    <location>
        <position position="185"/>
    </location>
</feature>
<evidence type="ECO:0000313" key="2">
    <source>
        <dbReference type="EMBL" id="EKC79770.1"/>
    </source>
</evidence>
<reference evidence="2" key="1">
    <citation type="journal article" date="2013" name="Environ. Microbiol.">
        <title>Microbiota from the distal guts of lean and obese adolescents exhibit partial functional redundancy besides clear differences in community structure.</title>
        <authorList>
            <person name="Ferrer M."/>
            <person name="Ruiz A."/>
            <person name="Lanza F."/>
            <person name="Haange S.B."/>
            <person name="Oberbach A."/>
            <person name="Till H."/>
            <person name="Bargiela R."/>
            <person name="Campoy C."/>
            <person name="Segura M.T."/>
            <person name="Richter M."/>
            <person name="von Bergen M."/>
            <person name="Seifert J."/>
            <person name="Suarez A."/>
        </authorList>
    </citation>
    <scope>NUCLEOTIDE SEQUENCE</scope>
</reference>
<accession>K1UNM7</accession>
<dbReference type="GO" id="GO:0006313">
    <property type="term" value="P:DNA transposition"/>
    <property type="evidence" value="ECO:0007669"/>
    <property type="project" value="InterPro"/>
</dbReference>
<proteinExistence type="predicted"/>
<dbReference type="PANTHER" id="PTHR33408:SF2">
    <property type="entry name" value="TRANSPOSASE DDE DOMAIN-CONTAINING PROTEIN"/>
    <property type="match status" value="1"/>
</dbReference>
<feature type="domain" description="Transposase IS4-like" evidence="1">
    <location>
        <begin position="44"/>
        <end position="147"/>
    </location>
</feature>
<gene>
    <name evidence="2" type="ORF">LEA_02089</name>
</gene>
<dbReference type="EMBL" id="AJWY01001444">
    <property type="protein sequence ID" value="EKC79770.1"/>
    <property type="molecule type" value="Genomic_DNA"/>
</dbReference>
<evidence type="ECO:0000259" key="1">
    <source>
        <dbReference type="Pfam" id="PF01609"/>
    </source>
</evidence>
<dbReference type="GO" id="GO:0004803">
    <property type="term" value="F:transposase activity"/>
    <property type="evidence" value="ECO:0007669"/>
    <property type="project" value="InterPro"/>
</dbReference>